<feature type="non-terminal residue" evidence="2">
    <location>
        <position position="52"/>
    </location>
</feature>
<name>A0ABN8HMD2_9NEOP</name>
<evidence type="ECO:0000313" key="2">
    <source>
        <dbReference type="EMBL" id="CAH2035100.1"/>
    </source>
</evidence>
<sequence>MREATDWRGRLSRSYKSSAAGSAIRAPSADLSGCFFPPCKVPVLSSRVSISE</sequence>
<organism evidence="2 3">
    <name type="scientific">Iphiclides podalirius</name>
    <name type="common">scarce swallowtail</name>
    <dbReference type="NCBI Taxonomy" id="110791"/>
    <lineage>
        <taxon>Eukaryota</taxon>
        <taxon>Metazoa</taxon>
        <taxon>Ecdysozoa</taxon>
        <taxon>Arthropoda</taxon>
        <taxon>Hexapoda</taxon>
        <taxon>Insecta</taxon>
        <taxon>Pterygota</taxon>
        <taxon>Neoptera</taxon>
        <taxon>Endopterygota</taxon>
        <taxon>Lepidoptera</taxon>
        <taxon>Glossata</taxon>
        <taxon>Ditrysia</taxon>
        <taxon>Papilionoidea</taxon>
        <taxon>Papilionidae</taxon>
        <taxon>Papilioninae</taxon>
        <taxon>Iphiclides</taxon>
    </lineage>
</organism>
<feature type="region of interest" description="Disordered" evidence="1">
    <location>
        <begin position="1"/>
        <end position="22"/>
    </location>
</feature>
<gene>
    <name evidence="2" type="ORF">IPOD504_LOCUS415</name>
</gene>
<accession>A0ABN8HMD2</accession>
<proteinExistence type="predicted"/>
<dbReference type="Proteomes" id="UP000837857">
    <property type="component" value="Chromosome 1"/>
</dbReference>
<dbReference type="EMBL" id="OW152813">
    <property type="protein sequence ID" value="CAH2035100.1"/>
    <property type="molecule type" value="Genomic_DNA"/>
</dbReference>
<evidence type="ECO:0000256" key="1">
    <source>
        <dbReference type="SAM" id="MobiDB-lite"/>
    </source>
</evidence>
<reference evidence="2" key="1">
    <citation type="submission" date="2022-03" db="EMBL/GenBank/DDBJ databases">
        <authorList>
            <person name="Martin H S."/>
        </authorList>
    </citation>
    <scope>NUCLEOTIDE SEQUENCE</scope>
</reference>
<evidence type="ECO:0000313" key="3">
    <source>
        <dbReference type="Proteomes" id="UP000837857"/>
    </source>
</evidence>
<keyword evidence="3" id="KW-1185">Reference proteome</keyword>
<protein>
    <submittedName>
        <fullName evidence="2">Uncharacterized protein</fullName>
    </submittedName>
</protein>